<dbReference type="InterPro" id="IPR005490">
    <property type="entry name" value="LD_TPept_cat_dom"/>
</dbReference>
<organism evidence="9 10">
    <name type="scientific">Clostridium grantii DSM 8605</name>
    <dbReference type="NCBI Taxonomy" id="1121316"/>
    <lineage>
        <taxon>Bacteria</taxon>
        <taxon>Bacillati</taxon>
        <taxon>Bacillota</taxon>
        <taxon>Clostridia</taxon>
        <taxon>Eubacteriales</taxon>
        <taxon>Clostridiaceae</taxon>
        <taxon>Clostridium</taxon>
    </lineage>
</organism>
<evidence type="ECO:0000256" key="2">
    <source>
        <dbReference type="ARBA" id="ARBA00022679"/>
    </source>
</evidence>
<dbReference type="PANTHER" id="PTHR30582:SF2">
    <property type="entry name" value="L,D-TRANSPEPTIDASE YCIB-RELATED"/>
    <property type="match status" value="1"/>
</dbReference>
<dbReference type="OrthoDB" id="177750at2"/>
<keyword evidence="10" id="KW-1185">Reference proteome</keyword>
<dbReference type="SUPFAM" id="SSF141523">
    <property type="entry name" value="L,D-transpeptidase catalytic domain-like"/>
    <property type="match status" value="1"/>
</dbReference>
<keyword evidence="3 6" id="KW-0133">Cell shape</keyword>
<feature type="transmembrane region" description="Helical" evidence="7">
    <location>
        <begin position="12"/>
        <end position="34"/>
    </location>
</feature>
<evidence type="ECO:0000259" key="8">
    <source>
        <dbReference type="PROSITE" id="PS52029"/>
    </source>
</evidence>
<protein>
    <submittedName>
        <fullName evidence="9">Lipoprotein-anchoring transpeptidase ErfK/SrfK</fullName>
    </submittedName>
</protein>
<reference evidence="9 10" key="1">
    <citation type="submission" date="2016-11" db="EMBL/GenBank/DDBJ databases">
        <authorList>
            <person name="Jaros S."/>
            <person name="Januszkiewicz K."/>
            <person name="Wedrychowicz H."/>
        </authorList>
    </citation>
    <scope>NUCLEOTIDE SEQUENCE [LARGE SCALE GENOMIC DNA]</scope>
    <source>
        <strain evidence="9 10">DSM 8605</strain>
    </source>
</reference>
<dbReference type="GO" id="GO:0018104">
    <property type="term" value="P:peptidoglycan-protein cross-linking"/>
    <property type="evidence" value="ECO:0007669"/>
    <property type="project" value="TreeGrafter"/>
</dbReference>
<comment type="pathway">
    <text evidence="1 6">Cell wall biogenesis; peptidoglycan biosynthesis.</text>
</comment>
<evidence type="ECO:0000313" key="10">
    <source>
        <dbReference type="Proteomes" id="UP000184447"/>
    </source>
</evidence>
<keyword evidence="4 6" id="KW-0573">Peptidoglycan synthesis</keyword>
<keyword evidence="2" id="KW-0808">Transferase</keyword>
<accession>A0A1M5XT84</accession>
<evidence type="ECO:0000313" key="9">
    <source>
        <dbReference type="EMBL" id="SHI02986.1"/>
    </source>
</evidence>
<dbReference type="RefSeq" id="WP_073340735.1">
    <property type="nucleotide sequence ID" value="NZ_FQXM01000036.1"/>
</dbReference>
<dbReference type="InterPro" id="IPR038063">
    <property type="entry name" value="Transpep_catalytic_dom"/>
</dbReference>
<keyword evidence="7" id="KW-0472">Membrane</keyword>
<evidence type="ECO:0000256" key="3">
    <source>
        <dbReference type="ARBA" id="ARBA00022960"/>
    </source>
</evidence>
<evidence type="ECO:0000256" key="1">
    <source>
        <dbReference type="ARBA" id="ARBA00004752"/>
    </source>
</evidence>
<dbReference type="PANTHER" id="PTHR30582">
    <property type="entry name" value="L,D-TRANSPEPTIDASE"/>
    <property type="match status" value="1"/>
</dbReference>
<dbReference type="AlphaFoldDB" id="A0A1M5XT84"/>
<feature type="active site" description="Nucleophile" evidence="6">
    <location>
        <position position="201"/>
    </location>
</feature>
<feature type="active site" description="Proton donor/acceptor" evidence="6">
    <location>
        <position position="175"/>
    </location>
</feature>
<name>A0A1M5XT84_9CLOT</name>
<dbReference type="EMBL" id="FQXM01000036">
    <property type="protein sequence ID" value="SHI02986.1"/>
    <property type="molecule type" value="Genomic_DNA"/>
</dbReference>
<gene>
    <name evidence="9" type="ORF">SAMN02745207_03919</name>
</gene>
<dbReference type="GO" id="GO:0071555">
    <property type="term" value="P:cell wall organization"/>
    <property type="evidence" value="ECO:0007669"/>
    <property type="project" value="UniProtKB-UniRule"/>
</dbReference>
<proteinExistence type="predicted"/>
<sequence>MIFNTYKLSIKQSLTILLIAITVFLIGFSTYSILPINNINFTREKDMLTVPVSLNHKIPLENKNENLNLISNLVYANSTSSQLIKIAILSQRYQMLNQMNSNNYKIEVSIIEQKVLIYEDNKLIKSMICSTGIKNKDTPEGFFYTNGKGEYFFNSKYSQGAFYWVNFLNNIYLFHSVPVDIENNIITSESLKLGEKASHGCIRLSLEDSKWLYDTVPSYNTLVYIH</sequence>
<evidence type="ECO:0000256" key="5">
    <source>
        <dbReference type="ARBA" id="ARBA00023316"/>
    </source>
</evidence>
<evidence type="ECO:0000256" key="7">
    <source>
        <dbReference type="SAM" id="Phobius"/>
    </source>
</evidence>
<keyword evidence="7" id="KW-1133">Transmembrane helix</keyword>
<dbReference type="GO" id="GO:0071972">
    <property type="term" value="F:peptidoglycan L,D-transpeptidase activity"/>
    <property type="evidence" value="ECO:0007669"/>
    <property type="project" value="TreeGrafter"/>
</dbReference>
<dbReference type="GO" id="GO:0016740">
    <property type="term" value="F:transferase activity"/>
    <property type="evidence" value="ECO:0007669"/>
    <property type="project" value="UniProtKB-KW"/>
</dbReference>
<dbReference type="UniPathway" id="UPA00219"/>
<dbReference type="GO" id="GO:0005576">
    <property type="term" value="C:extracellular region"/>
    <property type="evidence" value="ECO:0007669"/>
    <property type="project" value="TreeGrafter"/>
</dbReference>
<feature type="domain" description="L,D-TPase catalytic" evidence="8">
    <location>
        <begin position="104"/>
        <end position="226"/>
    </location>
</feature>
<dbReference type="GO" id="GO:0008360">
    <property type="term" value="P:regulation of cell shape"/>
    <property type="evidence" value="ECO:0007669"/>
    <property type="project" value="UniProtKB-UniRule"/>
</dbReference>
<dbReference type="InterPro" id="IPR050979">
    <property type="entry name" value="LD-transpeptidase"/>
</dbReference>
<dbReference type="Proteomes" id="UP000184447">
    <property type="component" value="Unassembled WGS sequence"/>
</dbReference>
<evidence type="ECO:0000256" key="6">
    <source>
        <dbReference type="PROSITE-ProRule" id="PRU01373"/>
    </source>
</evidence>
<dbReference type="STRING" id="1121316.SAMN02745207_03919"/>
<keyword evidence="5 6" id="KW-0961">Cell wall biogenesis/degradation</keyword>
<keyword evidence="9" id="KW-0449">Lipoprotein</keyword>
<dbReference type="CDD" id="cd16913">
    <property type="entry name" value="YkuD_like"/>
    <property type="match status" value="1"/>
</dbReference>
<dbReference type="Gene3D" id="2.40.440.10">
    <property type="entry name" value="L,D-transpeptidase catalytic domain-like"/>
    <property type="match status" value="1"/>
</dbReference>
<dbReference type="PROSITE" id="PS52029">
    <property type="entry name" value="LD_TPASE"/>
    <property type="match status" value="1"/>
</dbReference>
<dbReference type="Pfam" id="PF03734">
    <property type="entry name" value="YkuD"/>
    <property type="match status" value="1"/>
</dbReference>
<keyword evidence="7" id="KW-0812">Transmembrane</keyword>
<evidence type="ECO:0000256" key="4">
    <source>
        <dbReference type="ARBA" id="ARBA00022984"/>
    </source>
</evidence>